<keyword evidence="2" id="KW-1185">Reference proteome</keyword>
<dbReference type="EMBL" id="BQXS01002382">
    <property type="protein sequence ID" value="GKT32027.1"/>
    <property type="molecule type" value="Genomic_DNA"/>
</dbReference>
<gene>
    <name evidence="1" type="ORF">ADUPG1_002173</name>
</gene>
<organism evidence="1 2">
    <name type="scientific">Aduncisulcus paluster</name>
    <dbReference type="NCBI Taxonomy" id="2918883"/>
    <lineage>
        <taxon>Eukaryota</taxon>
        <taxon>Metamonada</taxon>
        <taxon>Carpediemonas-like organisms</taxon>
        <taxon>Aduncisulcus</taxon>
    </lineage>
</organism>
<dbReference type="Proteomes" id="UP001057375">
    <property type="component" value="Unassembled WGS sequence"/>
</dbReference>
<dbReference type="Gene3D" id="1.50.10.10">
    <property type="match status" value="1"/>
</dbReference>
<proteinExistence type="predicted"/>
<reference evidence="1" key="1">
    <citation type="submission" date="2022-03" db="EMBL/GenBank/DDBJ databases">
        <title>Draft genome sequence of Aduncisulcus paluster, a free-living microaerophilic Fornicata.</title>
        <authorList>
            <person name="Yuyama I."/>
            <person name="Kume K."/>
            <person name="Tamura T."/>
            <person name="Inagaki Y."/>
            <person name="Hashimoto T."/>
        </authorList>
    </citation>
    <scope>NUCLEOTIDE SEQUENCE</scope>
    <source>
        <strain evidence="1">NY0171</strain>
    </source>
</reference>
<dbReference type="InterPro" id="IPR012341">
    <property type="entry name" value="6hp_glycosidase-like_sf"/>
</dbReference>
<protein>
    <submittedName>
        <fullName evidence="1">Uncharacterized protein</fullName>
    </submittedName>
</protein>
<comment type="caution">
    <text evidence="1">The sequence shown here is derived from an EMBL/GenBank/DDBJ whole genome shotgun (WGS) entry which is preliminary data.</text>
</comment>
<sequence length="89" mass="10060">YAELNRHGKLYSRYDLQGNPVSDVESTAAYAILGRLAKTAGDDELYKLAIHRMTMYQVQDTDTPIYGGFGDKKTLEVYSYDNLQALLAY</sequence>
<accession>A0ABQ5KHQ9</accession>
<name>A0ABQ5KHQ9_9EUKA</name>
<dbReference type="SUPFAM" id="SSF48208">
    <property type="entry name" value="Six-hairpin glycosidases"/>
    <property type="match status" value="1"/>
</dbReference>
<dbReference type="InterPro" id="IPR008928">
    <property type="entry name" value="6-hairpin_glycosidase_sf"/>
</dbReference>
<feature type="non-terminal residue" evidence="1">
    <location>
        <position position="1"/>
    </location>
</feature>
<evidence type="ECO:0000313" key="2">
    <source>
        <dbReference type="Proteomes" id="UP001057375"/>
    </source>
</evidence>
<evidence type="ECO:0000313" key="1">
    <source>
        <dbReference type="EMBL" id="GKT32027.1"/>
    </source>
</evidence>